<name>A0A4W5QKA0_9TELE</name>
<organism evidence="1 2">
    <name type="scientific">Hucho hucho</name>
    <name type="common">huchen</name>
    <dbReference type="NCBI Taxonomy" id="62062"/>
    <lineage>
        <taxon>Eukaryota</taxon>
        <taxon>Metazoa</taxon>
        <taxon>Chordata</taxon>
        <taxon>Craniata</taxon>
        <taxon>Vertebrata</taxon>
        <taxon>Euteleostomi</taxon>
        <taxon>Actinopterygii</taxon>
        <taxon>Neopterygii</taxon>
        <taxon>Teleostei</taxon>
        <taxon>Protacanthopterygii</taxon>
        <taxon>Salmoniformes</taxon>
        <taxon>Salmonidae</taxon>
        <taxon>Salmoninae</taxon>
        <taxon>Hucho</taxon>
    </lineage>
</organism>
<accession>A0A4W5QKA0</accession>
<dbReference type="STRING" id="62062.ENSHHUP00000025732"/>
<protein>
    <submittedName>
        <fullName evidence="1">Uncharacterized protein</fullName>
    </submittedName>
</protein>
<dbReference type="Ensembl" id="ENSHHUT00000076838.1">
    <property type="protein sequence ID" value="ENSHHUP00000074395.1"/>
    <property type="gene ID" value="ENSHHUG00000043656.1"/>
</dbReference>
<keyword evidence="2" id="KW-1185">Reference proteome</keyword>
<reference evidence="1" key="2">
    <citation type="submission" date="2025-05" db="UniProtKB">
        <authorList>
            <consortium name="Ensembl"/>
        </authorList>
    </citation>
    <scope>IDENTIFICATION</scope>
</reference>
<dbReference type="Proteomes" id="UP000314982">
    <property type="component" value="Unassembled WGS sequence"/>
</dbReference>
<evidence type="ECO:0000313" key="2">
    <source>
        <dbReference type="Proteomes" id="UP000314982"/>
    </source>
</evidence>
<dbReference type="GeneTree" id="ENSGT00970000198150"/>
<dbReference type="AlphaFoldDB" id="A0A4W5QKA0"/>
<dbReference type="Ensembl" id="ENSHHUT00000026747.1">
    <property type="protein sequence ID" value="ENSHHUP00000025732.1"/>
    <property type="gene ID" value="ENSHHUG00000016237.1"/>
</dbReference>
<reference evidence="2" key="1">
    <citation type="submission" date="2018-06" db="EMBL/GenBank/DDBJ databases">
        <title>Genome assembly of Danube salmon.</title>
        <authorList>
            <person name="Macqueen D.J."/>
            <person name="Gundappa M.K."/>
        </authorList>
    </citation>
    <scope>NUCLEOTIDE SEQUENCE [LARGE SCALE GENOMIC DNA]</scope>
</reference>
<evidence type="ECO:0000313" key="1">
    <source>
        <dbReference type="Ensembl" id="ENSHHUP00000074395.1"/>
    </source>
</evidence>
<sequence length="62" mass="7302">MIAMECFKEINVYETDGLLCSDLDVNRPNPPPKRGFFNRLFRREASSKKLQPYSKMDFKKLS</sequence>
<proteinExistence type="predicted"/>